<dbReference type="PANTHER" id="PTHR47326:SF1">
    <property type="entry name" value="HTH PSQ-TYPE DOMAIN-CONTAINING PROTEIN"/>
    <property type="match status" value="1"/>
</dbReference>
<dbReference type="EMBL" id="BGPR01003506">
    <property type="protein sequence ID" value="GBM89004.1"/>
    <property type="molecule type" value="Genomic_DNA"/>
</dbReference>
<dbReference type="GO" id="GO:0003676">
    <property type="term" value="F:nucleic acid binding"/>
    <property type="evidence" value="ECO:0007669"/>
    <property type="project" value="InterPro"/>
</dbReference>
<name>A0A4Y2JGB8_ARAVE</name>
<feature type="non-terminal residue" evidence="2">
    <location>
        <position position="1"/>
    </location>
</feature>
<sequence length="137" mass="16158">DGASPHWNIHFRRYLNDELPHRWIERVGEDDLTFYPWPPRSPDLTPCDFLLWELTKDIVFVPPLPKALKELMKTLKQPMKTLKELMKTLKEFMKALKELMKTLKELCLGDHRQDEATKCVEQIRLPVGMCRVTQGLT</sequence>
<accession>A0A4Y2JGB8</accession>
<keyword evidence="3" id="KW-1185">Reference proteome</keyword>
<protein>
    <recommendedName>
        <fullName evidence="4">Tc1-like transposase DDE domain-containing protein</fullName>
    </recommendedName>
</protein>
<proteinExistence type="predicted"/>
<dbReference type="InterPro" id="IPR036397">
    <property type="entry name" value="RNaseH_sf"/>
</dbReference>
<evidence type="ECO:0000256" key="1">
    <source>
        <dbReference type="SAM" id="Coils"/>
    </source>
</evidence>
<organism evidence="2 3">
    <name type="scientific">Araneus ventricosus</name>
    <name type="common">Orbweaver spider</name>
    <name type="synonym">Epeira ventricosa</name>
    <dbReference type="NCBI Taxonomy" id="182803"/>
    <lineage>
        <taxon>Eukaryota</taxon>
        <taxon>Metazoa</taxon>
        <taxon>Ecdysozoa</taxon>
        <taxon>Arthropoda</taxon>
        <taxon>Chelicerata</taxon>
        <taxon>Arachnida</taxon>
        <taxon>Araneae</taxon>
        <taxon>Araneomorphae</taxon>
        <taxon>Entelegynae</taxon>
        <taxon>Araneoidea</taxon>
        <taxon>Araneidae</taxon>
        <taxon>Araneus</taxon>
    </lineage>
</organism>
<dbReference type="Proteomes" id="UP000499080">
    <property type="component" value="Unassembled WGS sequence"/>
</dbReference>
<evidence type="ECO:0000313" key="2">
    <source>
        <dbReference type="EMBL" id="GBM89004.1"/>
    </source>
</evidence>
<dbReference type="OrthoDB" id="6764275at2759"/>
<comment type="caution">
    <text evidence="2">The sequence shown here is derived from an EMBL/GenBank/DDBJ whole genome shotgun (WGS) entry which is preliminary data.</text>
</comment>
<evidence type="ECO:0008006" key="4">
    <source>
        <dbReference type="Google" id="ProtNLM"/>
    </source>
</evidence>
<keyword evidence="1" id="KW-0175">Coiled coil</keyword>
<dbReference type="AlphaFoldDB" id="A0A4Y2JGB8"/>
<evidence type="ECO:0000313" key="3">
    <source>
        <dbReference type="Proteomes" id="UP000499080"/>
    </source>
</evidence>
<dbReference type="PANTHER" id="PTHR47326">
    <property type="entry name" value="TRANSPOSABLE ELEMENT TC3 TRANSPOSASE-LIKE PROTEIN"/>
    <property type="match status" value="1"/>
</dbReference>
<dbReference type="Gene3D" id="3.30.420.10">
    <property type="entry name" value="Ribonuclease H-like superfamily/Ribonuclease H"/>
    <property type="match status" value="1"/>
</dbReference>
<gene>
    <name evidence="2" type="ORF">AVEN_51208_1</name>
</gene>
<reference evidence="2 3" key="1">
    <citation type="journal article" date="2019" name="Sci. Rep.">
        <title>Orb-weaving spider Araneus ventricosus genome elucidates the spidroin gene catalogue.</title>
        <authorList>
            <person name="Kono N."/>
            <person name="Nakamura H."/>
            <person name="Ohtoshi R."/>
            <person name="Moran D.A.P."/>
            <person name="Shinohara A."/>
            <person name="Yoshida Y."/>
            <person name="Fujiwara M."/>
            <person name="Mori M."/>
            <person name="Tomita M."/>
            <person name="Arakawa K."/>
        </authorList>
    </citation>
    <scope>NUCLEOTIDE SEQUENCE [LARGE SCALE GENOMIC DNA]</scope>
</reference>
<feature type="coiled-coil region" evidence="1">
    <location>
        <begin position="79"/>
        <end position="106"/>
    </location>
</feature>